<dbReference type="GO" id="GO:0006508">
    <property type="term" value="P:proteolysis"/>
    <property type="evidence" value="ECO:0007669"/>
    <property type="project" value="UniProtKB-KW"/>
</dbReference>
<gene>
    <name evidence="3" type="ORF">HF295_02250</name>
</gene>
<feature type="transmembrane region" description="Helical" evidence="1">
    <location>
        <begin position="280"/>
        <end position="297"/>
    </location>
</feature>
<dbReference type="GO" id="GO:0004175">
    <property type="term" value="F:endopeptidase activity"/>
    <property type="evidence" value="ECO:0007669"/>
    <property type="project" value="UniProtKB-ARBA"/>
</dbReference>
<accession>A0A7L6N2R2</accession>
<keyword evidence="3" id="KW-0645">Protease</keyword>
<dbReference type="EMBL" id="CP051151">
    <property type="protein sequence ID" value="QLY39742.1"/>
    <property type="molecule type" value="Genomic_DNA"/>
</dbReference>
<keyword evidence="3" id="KW-0378">Hydrolase</keyword>
<dbReference type="KEGG" id="tbk:HF295_02250"/>
<evidence type="ECO:0000259" key="2">
    <source>
        <dbReference type="Pfam" id="PF02517"/>
    </source>
</evidence>
<dbReference type="RefSeq" id="WP_312032222.1">
    <property type="nucleotide sequence ID" value="NZ_CP051151.1"/>
</dbReference>
<dbReference type="GO" id="GO:0008237">
    <property type="term" value="F:metallopeptidase activity"/>
    <property type="evidence" value="ECO:0007669"/>
    <property type="project" value="UniProtKB-KW"/>
</dbReference>
<protein>
    <submittedName>
        <fullName evidence="3">CPBP family intramembrane metalloprotease</fullName>
    </submittedName>
</protein>
<keyword evidence="3" id="KW-0482">Metalloprotease</keyword>
<evidence type="ECO:0000313" key="4">
    <source>
        <dbReference type="Proteomes" id="UP000512167"/>
    </source>
</evidence>
<dbReference type="InterPro" id="IPR003675">
    <property type="entry name" value="Rce1/LyrA-like_dom"/>
</dbReference>
<feature type="transmembrane region" description="Helical" evidence="1">
    <location>
        <begin position="256"/>
        <end position="274"/>
    </location>
</feature>
<feature type="transmembrane region" description="Helical" evidence="1">
    <location>
        <begin position="304"/>
        <end position="322"/>
    </location>
</feature>
<keyword evidence="1" id="KW-0472">Membrane</keyword>
<dbReference type="GO" id="GO:0080120">
    <property type="term" value="P:CAAX-box protein maturation"/>
    <property type="evidence" value="ECO:0007669"/>
    <property type="project" value="UniProtKB-ARBA"/>
</dbReference>
<sequence length="328" mass="37842">MEENRVLNQKHKFVNIIILIAYLIYLVTSSLVSGIISDNHVEKTKDWVSDAFDYTWVQTEEGYDLHYQAVISNHTSGLIDLVNLRFLLLDEEGEVIAGFIHRYEDLQAGENRLVENTHSFSEKSTIIEQSTYVPFNNQLSNLIQFSFGFLFLIPLFFINRKSYVDDFITFKNDPKKHIGHIFSGFLLVYLMAFIAQVIMISLNVQETSMNELAIQSMFTSDWISIITLFFSLVIFAPIIEETVFRKSLYNIVQPRFGHIGAVIISGLIFGFLHVAGWGDFIQIIPYAFMGLSFSYIYYYSGRNVYVVIGIHALNNLIPYLTYTSRLFE</sequence>
<name>A0A7L6N2R2_9MOLU</name>
<dbReference type="InterPro" id="IPR052710">
    <property type="entry name" value="CAAX_protease"/>
</dbReference>
<dbReference type="PANTHER" id="PTHR36435:SF1">
    <property type="entry name" value="CAAX AMINO TERMINAL PROTEASE FAMILY PROTEIN"/>
    <property type="match status" value="1"/>
</dbReference>
<dbReference type="PANTHER" id="PTHR36435">
    <property type="entry name" value="SLR1288 PROTEIN"/>
    <property type="match status" value="1"/>
</dbReference>
<evidence type="ECO:0000256" key="1">
    <source>
        <dbReference type="SAM" id="Phobius"/>
    </source>
</evidence>
<feature type="transmembrane region" description="Helical" evidence="1">
    <location>
        <begin position="178"/>
        <end position="202"/>
    </location>
</feature>
<feature type="transmembrane region" description="Helical" evidence="1">
    <location>
        <begin position="222"/>
        <end position="244"/>
    </location>
</feature>
<feature type="domain" description="CAAX prenyl protease 2/Lysostaphin resistance protein A-like" evidence="2">
    <location>
        <begin position="224"/>
        <end position="317"/>
    </location>
</feature>
<keyword evidence="1" id="KW-1133">Transmembrane helix</keyword>
<keyword evidence="1" id="KW-0812">Transmembrane</keyword>
<organism evidence="3 4">
    <name type="scientific">Hujiaoplasma nucleasis</name>
    <dbReference type="NCBI Taxonomy" id="2725268"/>
    <lineage>
        <taxon>Bacteria</taxon>
        <taxon>Bacillati</taxon>
        <taxon>Mycoplasmatota</taxon>
        <taxon>Mollicutes</taxon>
        <taxon>Candidatus Izemoplasmatales</taxon>
        <taxon>Hujiaoplasmataceae</taxon>
        <taxon>Hujiaoplasma</taxon>
    </lineage>
</organism>
<dbReference type="Proteomes" id="UP000512167">
    <property type="component" value="Chromosome"/>
</dbReference>
<reference evidence="3 4" key="1">
    <citation type="submission" date="2020-04" db="EMBL/GenBank/DDBJ databases">
        <authorList>
            <person name="Zheng R.K."/>
            <person name="Sun C.M."/>
        </authorList>
    </citation>
    <scope>NUCLEOTIDE SEQUENCE [LARGE SCALE GENOMIC DNA]</scope>
    <source>
        <strain evidence="4">zrk29</strain>
    </source>
</reference>
<proteinExistence type="predicted"/>
<evidence type="ECO:0000313" key="3">
    <source>
        <dbReference type="EMBL" id="QLY39742.1"/>
    </source>
</evidence>
<feature type="transmembrane region" description="Helical" evidence="1">
    <location>
        <begin position="12"/>
        <end position="36"/>
    </location>
</feature>
<feature type="transmembrane region" description="Helical" evidence="1">
    <location>
        <begin position="139"/>
        <end position="158"/>
    </location>
</feature>
<dbReference type="Pfam" id="PF02517">
    <property type="entry name" value="Rce1-like"/>
    <property type="match status" value="1"/>
</dbReference>
<keyword evidence="4" id="KW-1185">Reference proteome</keyword>
<dbReference type="AlphaFoldDB" id="A0A7L6N2R2"/>